<reference evidence="5 6" key="1">
    <citation type="submission" date="2018-03" db="EMBL/GenBank/DDBJ databases">
        <title>Complete genome sequence and methylome analysis of Pseudomonas mendocina NEB 698.</title>
        <authorList>
            <person name="Morgan R.D."/>
        </authorList>
    </citation>
    <scope>NUCLEOTIDE SEQUENCE [LARGE SCALE GENOMIC DNA]</scope>
    <source>
        <strain evidence="5 6">NEB698</strain>
    </source>
</reference>
<accession>A0A2R3QMT5</accession>
<dbReference type="Proteomes" id="UP000238327">
    <property type="component" value="Chromosome"/>
</dbReference>
<comment type="similarity">
    <text evidence="1">Belongs to the bacterial solute-binding protein 3 family.</text>
</comment>
<keyword evidence="2 3" id="KW-0732">Signal</keyword>
<proteinExistence type="inferred from homology"/>
<organism evidence="5 6">
    <name type="scientific">Ectopseudomonas mendocina</name>
    <name type="common">Pseudomonas mendocina</name>
    <dbReference type="NCBI Taxonomy" id="300"/>
    <lineage>
        <taxon>Bacteria</taxon>
        <taxon>Pseudomonadati</taxon>
        <taxon>Pseudomonadota</taxon>
        <taxon>Gammaproteobacteria</taxon>
        <taxon>Pseudomonadales</taxon>
        <taxon>Pseudomonadaceae</taxon>
        <taxon>Ectopseudomonas</taxon>
    </lineage>
</organism>
<dbReference type="EMBL" id="CP027657">
    <property type="protein sequence ID" value="AVO53032.1"/>
    <property type="molecule type" value="Genomic_DNA"/>
</dbReference>
<sequence>MKRLLALLPLLFSLTCASAEDVLRVDFRERPPEMRAVDGIPSGPLISVLETAAQRLGVRLHWRLTPFLRSLDDLRSGRVDLVPRVLLTEQRREYIHFLPSIGNQQLNVRFIVRPGHEAELRRYDDLYTLAVGVKRGTAYFEPFDSDVLLQRAYASDDAQLAAMFRAGRLDAIAVLDVMPMEAQFAALGFTGFSYAHYVHRQVLGNHFGASLKRYRSDRRALYDSLAAELERMRAQGEIALIYHRYGVPPPDEANR</sequence>
<evidence type="ECO:0000256" key="1">
    <source>
        <dbReference type="ARBA" id="ARBA00010333"/>
    </source>
</evidence>
<dbReference type="SUPFAM" id="SSF53850">
    <property type="entry name" value="Periplasmic binding protein-like II"/>
    <property type="match status" value="1"/>
</dbReference>
<evidence type="ECO:0000259" key="4">
    <source>
        <dbReference type="Pfam" id="PF00497"/>
    </source>
</evidence>
<dbReference type="AlphaFoldDB" id="A0A2R3QMT5"/>
<dbReference type="Gene3D" id="3.40.190.10">
    <property type="entry name" value="Periplasmic binding protein-like II"/>
    <property type="match status" value="2"/>
</dbReference>
<evidence type="ECO:0000256" key="3">
    <source>
        <dbReference type="SAM" id="SignalP"/>
    </source>
</evidence>
<evidence type="ECO:0000313" key="5">
    <source>
        <dbReference type="EMBL" id="AVO53032.1"/>
    </source>
</evidence>
<name>A0A2R3QMT5_ECTME</name>
<dbReference type="RefSeq" id="WP_106737842.1">
    <property type="nucleotide sequence ID" value="NZ_CP027657.1"/>
</dbReference>
<dbReference type="Pfam" id="PF00497">
    <property type="entry name" value="SBP_bac_3"/>
    <property type="match status" value="1"/>
</dbReference>
<dbReference type="InterPro" id="IPR001638">
    <property type="entry name" value="Solute-binding_3/MltF_N"/>
</dbReference>
<feature type="chain" id="PRO_5015354008" evidence="3">
    <location>
        <begin position="20"/>
        <end position="255"/>
    </location>
</feature>
<dbReference type="PANTHER" id="PTHR35936:SF17">
    <property type="entry name" value="ARGININE-BINDING EXTRACELLULAR PROTEIN ARTP"/>
    <property type="match status" value="1"/>
</dbReference>
<evidence type="ECO:0000313" key="6">
    <source>
        <dbReference type="Proteomes" id="UP000238327"/>
    </source>
</evidence>
<protein>
    <submittedName>
        <fullName evidence="5">Amino acid ABC transporter substrate-binding protein</fullName>
    </submittedName>
</protein>
<dbReference type="OrthoDB" id="370676at2"/>
<feature type="signal peptide" evidence="3">
    <location>
        <begin position="1"/>
        <end position="19"/>
    </location>
</feature>
<feature type="domain" description="Solute-binding protein family 3/N-terminal" evidence="4">
    <location>
        <begin position="30"/>
        <end position="246"/>
    </location>
</feature>
<evidence type="ECO:0000256" key="2">
    <source>
        <dbReference type="ARBA" id="ARBA00022729"/>
    </source>
</evidence>
<gene>
    <name evidence="5" type="ORF">C7A17_09700</name>
</gene>
<dbReference type="PANTHER" id="PTHR35936">
    <property type="entry name" value="MEMBRANE-BOUND LYTIC MUREIN TRANSGLYCOSYLASE F"/>
    <property type="match status" value="1"/>
</dbReference>